<dbReference type="EMBL" id="QEKO01000002">
    <property type="protein sequence ID" value="PVY62330.1"/>
    <property type="molecule type" value="Genomic_DNA"/>
</dbReference>
<protein>
    <submittedName>
        <fullName evidence="2">Putative enzyme related to lactoylglutathione lyase</fullName>
    </submittedName>
</protein>
<name>A0A2U1CMU4_9BURK</name>
<proteinExistence type="predicted"/>
<dbReference type="AlphaFoldDB" id="A0A2U1CMU4"/>
<dbReference type="PROSITE" id="PS51819">
    <property type="entry name" value="VOC"/>
    <property type="match status" value="1"/>
</dbReference>
<dbReference type="STRING" id="1231391.GCA_000308195_00537"/>
<dbReference type="PANTHER" id="PTHR33993">
    <property type="entry name" value="GLYOXALASE-RELATED"/>
    <property type="match status" value="1"/>
</dbReference>
<dbReference type="InterPro" id="IPR004360">
    <property type="entry name" value="Glyas_Fos-R_dOase_dom"/>
</dbReference>
<dbReference type="Pfam" id="PF00903">
    <property type="entry name" value="Glyoxalase"/>
    <property type="match status" value="1"/>
</dbReference>
<keyword evidence="3" id="KW-1185">Reference proteome</keyword>
<reference evidence="2 3" key="1">
    <citation type="submission" date="2018-04" db="EMBL/GenBank/DDBJ databases">
        <title>Genomic Encyclopedia of Type Strains, Phase IV (KMG-IV): sequencing the most valuable type-strain genomes for metagenomic binning, comparative biology and taxonomic classification.</title>
        <authorList>
            <person name="Goeker M."/>
        </authorList>
    </citation>
    <scope>NUCLEOTIDE SEQUENCE [LARGE SCALE GENOMIC DNA]</scope>
    <source>
        <strain evidence="2 3">DSM 10065</strain>
    </source>
</reference>
<accession>A0A2U1CMU4</accession>
<sequence length="129" mass="14009">MTAKLRHFAICVSDLEAAAEFYQKVFGLERVGEETLEMGSGVYLSDGVVNLALLKGSPGSAMDGYVGSHHFGFIVEDSEAAAQAIEQHGGKFFFSLGDPEKHNFEQKFKDPDGIVFDISSKGWLGSSRD</sequence>
<keyword evidence="2" id="KW-0456">Lyase</keyword>
<dbReference type="InterPro" id="IPR037523">
    <property type="entry name" value="VOC_core"/>
</dbReference>
<dbReference type="InterPro" id="IPR052164">
    <property type="entry name" value="Anthracycline_SecMetBiosynth"/>
</dbReference>
<dbReference type="GO" id="GO:0016829">
    <property type="term" value="F:lyase activity"/>
    <property type="evidence" value="ECO:0007669"/>
    <property type="project" value="UniProtKB-KW"/>
</dbReference>
<evidence type="ECO:0000259" key="1">
    <source>
        <dbReference type="PROSITE" id="PS51819"/>
    </source>
</evidence>
<dbReference type="RefSeq" id="WP_017522913.1">
    <property type="nucleotide sequence ID" value="NZ_JACCEX010000002.1"/>
</dbReference>
<evidence type="ECO:0000313" key="3">
    <source>
        <dbReference type="Proteomes" id="UP000246145"/>
    </source>
</evidence>
<dbReference type="InterPro" id="IPR029068">
    <property type="entry name" value="Glyas_Bleomycin-R_OHBP_Dase"/>
</dbReference>
<comment type="caution">
    <text evidence="2">The sequence shown here is derived from an EMBL/GenBank/DDBJ whole genome shotgun (WGS) entry which is preliminary data.</text>
</comment>
<dbReference type="SUPFAM" id="SSF54593">
    <property type="entry name" value="Glyoxalase/Bleomycin resistance protein/Dihydroxybiphenyl dioxygenase"/>
    <property type="match status" value="1"/>
</dbReference>
<evidence type="ECO:0000313" key="2">
    <source>
        <dbReference type="EMBL" id="PVY62330.1"/>
    </source>
</evidence>
<gene>
    <name evidence="2" type="ORF">C7440_1823</name>
</gene>
<dbReference type="Gene3D" id="3.10.180.10">
    <property type="entry name" value="2,3-Dihydroxybiphenyl 1,2-Dioxygenase, domain 1"/>
    <property type="match status" value="1"/>
</dbReference>
<dbReference type="Proteomes" id="UP000246145">
    <property type="component" value="Unassembled WGS sequence"/>
</dbReference>
<dbReference type="PANTHER" id="PTHR33993:SF2">
    <property type="entry name" value="VOC DOMAIN-CONTAINING PROTEIN"/>
    <property type="match status" value="1"/>
</dbReference>
<dbReference type="CDD" id="cd06587">
    <property type="entry name" value="VOC"/>
    <property type="match status" value="1"/>
</dbReference>
<feature type="domain" description="VOC" evidence="1">
    <location>
        <begin position="4"/>
        <end position="121"/>
    </location>
</feature>
<dbReference type="OrthoDB" id="2613830at2"/>
<organism evidence="2 3">
    <name type="scientific">Pusillimonas noertemannii</name>
    <dbReference type="NCBI Taxonomy" id="305977"/>
    <lineage>
        <taxon>Bacteria</taxon>
        <taxon>Pseudomonadati</taxon>
        <taxon>Pseudomonadota</taxon>
        <taxon>Betaproteobacteria</taxon>
        <taxon>Burkholderiales</taxon>
        <taxon>Alcaligenaceae</taxon>
        <taxon>Pusillimonas</taxon>
    </lineage>
</organism>